<comment type="caution">
    <text evidence="1">The sequence shown here is derived from an EMBL/GenBank/DDBJ whole genome shotgun (WGS) entry which is preliminary data.</text>
</comment>
<sequence>MLEQSVPEGLHPWKGPTLEQFVKNCSHGKDPRWSSSWRTVSCGRDPTLEQGKRVRRTDGRDNGWQLNHFPGQPVPMLDNPLSEVKFPNIQSKPPLAQLEAISSHPVTCYLGEETDPHLSTASFQAVVESNKVSPQPPFLQAEQPQFPQPLLISLVLQTLPQLRCPSLDTLQPLNVSLVVGGPKLNTVFEVRPHQCPVQGHDHFPGPAGHTISDASQDAVGFLGHLGTLVLHTYAQCTRKRVHFPGEREASLDLGGLRTRQRKATRREMPHRAIAKLSSRRRGTCGSASEIPSREQNGPTRKASKLIAFVFDLYNLDILKFQPRSRVEEIDEFSYSSAVSKYLKCSVEVLDHFPELVHKEVYSTWTHAMGPNTCKEVYGIKEDVLEGCYEVSPQPSLLQAEQPQPSQHVLVGEVLQPAGHFHGPPLDLLQQVHVFPVLRAPELDAVLQVGSHQSRVEGQNPLPRPAGHAAVDAAQDTVGLLGCERALWAHVQLFIHQHPQVLFRRAALDHTIPQPVLKPRIAPTQVQDPALGLVEPHEVHTGPLLQLVQVPQLGVICKLAEGALILAVNVIDENIEQHWSHSAITPVKQRRFVERWFRLPCAIPEPGDSETMDESGRFSRLTNRMALSEVLDQPPMQVGRRSVVLQSVGEPPQKALGLLCAQRAALLCRCGVSFLPTALALLCTCNCVTSTRVTPFLPAVPFTQQPEDRYERG</sequence>
<gene>
    <name evidence="1" type="ORF">QYF61_011799</name>
</gene>
<dbReference type="Proteomes" id="UP001333110">
    <property type="component" value="Unassembled WGS sequence"/>
</dbReference>
<organism evidence="1 2">
    <name type="scientific">Mycteria americana</name>
    <name type="common">Wood stork</name>
    <dbReference type="NCBI Taxonomy" id="33587"/>
    <lineage>
        <taxon>Eukaryota</taxon>
        <taxon>Metazoa</taxon>
        <taxon>Chordata</taxon>
        <taxon>Craniata</taxon>
        <taxon>Vertebrata</taxon>
        <taxon>Euteleostomi</taxon>
        <taxon>Archelosauria</taxon>
        <taxon>Archosauria</taxon>
        <taxon>Dinosauria</taxon>
        <taxon>Saurischia</taxon>
        <taxon>Theropoda</taxon>
        <taxon>Coelurosauria</taxon>
        <taxon>Aves</taxon>
        <taxon>Neognathae</taxon>
        <taxon>Neoaves</taxon>
        <taxon>Aequornithes</taxon>
        <taxon>Ciconiiformes</taxon>
        <taxon>Ciconiidae</taxon>
        <taxon>Mycteria</taxon>
    </lineage>
</organism>
<keyword evidence="2" id="KW-1185">Reference proteome</keyword>
<reference evidence="1 2" key="1">
    <citation type="journal article" date="2023" name="J. Hered.">
        <title>Chromosome-level genome of the wood stork (Mycteria americana) provides insight into avian chromosome evolution.</title>
        <authorList>
            <person name="Flamio R. Jr."/>
            <person name="Ramstad K.M."/>
        </authorList>
    </citation>
    <scope>NUCLEOTIDE SEQUENCE [LARGE SCALE GENOMIC DNA]</scope>
    <source>
        <strain evidence="1">JAX WOST 10</strain>
    </source>
</reference>
<protein>
    <submittedName>
        <fullName evidence="1">Uncharacterized protein</fullName>
    </submittedName>
</protein>
<accession>A0AAN7N7S3</accession>
<proteinExistence type="predicted"/>
<name>A0AAN7N7S3_MYCAM</name>
<evidence type="ECO:0000313" key="1">
    <source>
        <dbReference type="EMBL" id="KAK4810205.1"/>
    </source>
</evidence>
<dbReference type="AlphaFoldDB" id="A0AAN7N7S3"/>
<dbReference type="EMBL" id="JAUNZN010000019">
    <property type="protein sequence ID" value="KAK4810205.1"/>
    <property type="molecule type" value="Genomic_DNA"/>
</dbReference>
<evidence type="ECO:0000313" key="2">
    <source>
        <dbReference type="Proteomes" id="UP001333110"/>
    </source>
</evidence>